<evidence type="ECO:0000313" key="2">
    <source>
        <dbReference type="Proteomes" id="UP001140949"/>
    </source>
</evidence>
<evidence type="ECO:0000313" key="1">
    <source>
        <dbReference type="EMBL" id="KAJ6805170.1"/>
    </source>
</evidence>
<reference evidence="1" key="2">
    <citation type="submission" date="2023-04" db="EMBL/GenBank/DDBJ databases">
        <authorList>
            <person name="Bruccoleri R.E."/>
            <person name="Oakeley E.J."/>
            <person name="Faust A.-M."/>
            <person name="Dessus-Babus S."/>
            <person name="Altorfer M."/>
            <person name="Burckhardt D."/>
            <person name="Oertli M."/>
            <person name="Naumann U."/>
            <person name="Petersen F."/>
            <person name="Wong J."/>
        </authorList>
    </citation>
    <scope>NUCLEOTIDE SEQUENCE</scope>
    <source>
        <strain evidence="1">GSM-AAB239-AS_SAM_17_03QT</strain>
        <tissue evidence="1">Leaf</tissue>
    </source>
</reference>
<dbReference type="Proteomes" id="UP001140949">
    <property type="component" value="Unassembled WGS sequence"/>
</dbReference>
<gene>
    <name evidence="1" type="ORF">M6B38_181250</name>
</gene>
<dbReference type="EMBL" id="JANAVB010035496">
    <property type="protein sequence ID" value="KAJ6805170.1"/>
    <property type="molecule type" value="Genomic_DNA"/>
</dbReference>
<proteinExistence type="predicted"/>
<comment type="caution">
    <text evidence="1">The sequence shown here is derived from an EMBL/GenBank/DDBJ whole genome shotgun (WGS) entry which is preliminary data.</text>
</comment>
<keyword evidence="2" id="KW-1185">Reference proteome</keyword>
<reference evidence="1" key="1">
    <citation type="journal article" date="2023" name="GigaByte">
        <title>Genome assembly of the bearded iris, Iris pallida Lam.</title>
        <authorList>
            <person name="Bruccoleri R.E."/>
            <person name="Oakeley E.J."/>
            <person name="Faust A.M.E."/>
            <person name="Altorfer M."/>
            <person name="Dessus-Babus S."/>
            <person name="Burckhardt D."/>
            <person name="Oertli M."/>
            <person name="Naumann U."/>
            <person name="Petersen F."/>
            <person name="Wong J."/>
        </authorList>
    </citation>
    <scope>NUCLEOTIDE SEQUENCE</scope>
    <source>
        <strain evidence="1">GSM-AAB239-AS_SAM_17_03QT</strain>
    </source>
</reference>
<name>A0AAX6EM76_IRIPA</name>
<accession>A0AAX6EM76</accession>
<sequence length="58" mass="6727">MVDYFGGKYDFRDLGIKMREFPLNLKLKIADCLGLEAHYFVGKIEFLGCNKNFFALLC</sequence>
<protein>
    <submittedName>
        <fullName evidence="1">Uncharacterized protein</fullName>
    </submittedName>
</protein>
<dbReference type="AlphaFoldDB" id="A0AAX6EM76"/>
<organism evidence="1 2">
    <name type="scientific">Iris pallida</name>
    <name type="common">Sweet iris</name>
    <dbReference type="NCBI Taxonomy" id="29817"/>
    <lineage>
        <taxon>Eukaryota</taxon>
        <taxon>Viridiplantae</taxon>
        <taxon>Streptophyta</taxon>
        <taxon>Embryophyta</taxon>
        <taxon>Tracheophyta</taxon>
        <taxon>Spermatophyta</taxon>
        <taxon>Magnoliopsida</taxon>
        <taxon>Liliopsida</taxon>
        <taxon>Asparagales</taxon>
        <taxon>Iridaceae</taxon>
        <taxon>Iridoideae</taxon>
        <taxon>Irideae</taxon>
        <taxon>Iris</taxon>
    </lineage>
</organism>